<protein>
    <submittedName>
        <fullName evidence="2">Putative hydrolase or acyltransferase of alpha/beta superfamily</fullName>
    </submittedName>
</protein>
<feature type="domain" description="AB hydrolase-1" evidence="1">
    <location>
        <begin position="37"/>
        <end position="269"/>
    </location>
</feature>
<dbReference type="Pfam" id="PF12697">
    <property type="entry name" value="Abhydrolase_6"/>
    <property type="match status" value="1"/>
</dbReference>
<accession>A0A7D3ZJM2</accession>
<keyword evidence="2" id="KW-0012">Acyltransferase</keyword>
<dbReference type="Proteomes" id="UP000501240">
    <property type="component" value="Chromosome"/>
</dbReference>
<dbReference type="AlphaFoldDB" id="A0A7D3ZJM2"/>
<dbReference type="InterPro" id="IPR000073">
    <property type="entry name" value="AB_hydrolase_1"/>
</dbReference>
<dbReference type="RefSeq" id="WP_173094243.1">
    <property type="nucleotide sequence ID" value="NZ_CP053892.1"/>
</dbReference>
<dbReference type="SUPFAM" id="SSF53474">
    <property type="entry name" value="alpha/beta-Hydrolases"/>
    <property type="match status" value="1"/>
</dbReference>
<reference evidence="2 3" key="1">
    <citation type="submission" date="2020-05" db="EMBL/GenBank/DDBJ databases">
        <title>Actinomadura verrucosospora NRRL-B18236 (PFL_A860) Genome sequencing and assembly.</title>
        <authorList>
            <person name="Samborskyy M."/>
        </authorList>
    </citation>
    <scope>NUCLEOTIDE SEQUENCE [LARGE SCALE GENOMIC DNA]</scope>
    <source>
        <strain evidence="2 3">NRRL:B18236</strain>
    </source>
</reference>
<dbReference type="GO" id="GO:0016787">
    <property type="term" value="F:hydrolase activity"/>
    <property type="evidence" value="ECO:0007669"/>
    <property type="project" value="UniProtKB-KW"/>
</dbReference>
<gene>
    <name evidence="2" type="ORF">ACTIVE_1518</name>
</gene>
<evidence type="ECO:0000259" key="1">
    <source>
        <dbReference type="Pfam" id="PF12697"/>
    </source>
</evidence>
<proteinExistence type="predicted"/>
<evidence type="ECO:0000313" key="3">
    <source>
        <dbReference type="Proteomes" id="UP000501240"/>
    </source>
</evidence>
<organism evidence="2 3">
    <name type="scientific">Actinomadura verrucosospora</name>
    <dbReference type="NCBI Taxonomy" id="46165"/>
    <lineage>
        <taxon>Bacteria</taxon>
        <taxon>Bacillati</taxon>
        <taxon>Actinomycetota</taxon>
        <taxon>Actinomycetes</taxon>
        <taxon>Streptosporangiales</taxon>
        <taxon>Thermomonosporaceae</taxon>
        <taxon>Actinomadura</taxon>
    </lineage>
</organism>
<keyword evidence="3" id="KW-1185">Reference proteome</keyword>
<keyword evidence="2" id="KW-0378">Hydrolase</keyword>
<dbReference type="InterPro" id="IPR029058">
    <property type="entry name" value="AB_hydrolase_fold"/>
</dbReference>
<dbReference type="EMBL" id="CP053892">
    <property type="protein sequence ID" value="QKG19882.1"/>
    <property type="molecule type" value="Genomic_DNA"/>
</dbReference>
<evidence type="ECO:0000313" key="2">
    <source>
        <dbReference type="EMBL" id="QKG19882.1"/>
    </source>
</evidence>
<dbReference type="PANTHER" id="PTHR43194:SF5">
    <property type="entry name" value="PIMELOYL-[ACYL-CARRIER PROTEIN] METHYL ESTER ESTERASE"/>
    <property type="match status" value="1"/>
</dbReference>
<dbReference type="PANTHER" id="PTHR43194">
    <property type="entry name" value="HYDROLASE ALPHA/BETA FOLD FAMILY"/>
    <property type="match status" value="1"/>
</dbReference>
<dbReference type="GO" id="GO:0016746">
    <property type="term" value="F:acyltransferase activity"/>
    <property type="evidence" value="ECO:0007669"/>
    <property type="project" value="UniProtKB-KW"/>
</dbReference>
<name>A0A7D3ZJM2_ACTVE</name>
<dbReference type="Gene3D" id="3.40.50.1820">
    <property type="entry name" value="alpha/beta hydrolase"/>
    <property type="match status" value="1"/>
</dbReference>
<sequence>MTHAISPMPHAISEFLPGRDVTLHARVWRRPGDGPALVVLHGSWESWRTFAPFAASAAADRTVYCLDLRGHGRSDRPAAGYRFADYAADVLALLDHLAERHGAIDVLGHSLGANVALYTAAAGHPALGRVVAVDPPVLLPADWPAVRRAMARGRRLARRPVAEIERTMAARSVRDPGWLRMMAGALAATADGVFAAIADGEQGEVDWARTLAPIGVPVLALAPDPAVPGGQLTGARLAAFRRALPHAEIVAVPGAGHHIEADRPAEFERAVTAFLDRGRS</sequence>
<keyword evidence="2" id="KW-0808">Transferase</keyword>
<dbReference type="InterPro" id="IPR050228">
    <property type="entry name" value="Carboxylesterase_BioH"/>
</dbReference>